<dbReference type="SUPFAM" id="SSF56300">
    <property type="entry name" value="Metallo-dependent phosphatases"/>
    <property type="match status" value="1"/>
</dbReference>
<gene>
    <name evidence="1" type="ORF">SCOCK_380024</name>
</gene>
<comment type="caution">
    <text evidence="1">The sequence shown here is derived from an EMBL/GenBank/DDBJ whole genome shotgun (WGS) entry which is preliminary data.</text>
</comment>
<name>A0A9W4GSY8_9ACTN</name>
<dbReference type="EMBL" id="CAJSLV010000068">
    <property type="protein sequence ID" value="CAG6395947.1"/>
    <property type="molecule type" value="Genomic_DNA"/>
</dbReference>
<reference evidence="1" key="1">
    <citation type="submission" date="2021-05" db="EMBL/GenBank/DDBJ databases">
        <authorList>
            <person name="Arsene-Ploetze F."/>
        </authorList>
    </citation>
    <scope>NUCLEOTIDE SEQUENCE</scope>
    <source>
        <strain evidence="1">DSM 42138</strain>
    </source>
</reference>
<sequence length="170" mass="18202">MLTDAGCDLIPVGQEPAADSTPDPAAGSVPCYYVPGNHESYGLNNVRSDLTDFTGEFGQPYRTFDHKGTRFILLASSLGSLRGTAWDQLPMMQQALADARKDPSVHNVLVFAHHPVDDPAETRSSQLGDRDEAALVEKMLTDFRNGTGKGAATVGSHAQIADVHRVEGVP</sequence>
<keyword evidence="2" id="KW-1185">Reference proteome</keyword>
<evidence type="ECO:0000313" key="2">
    <source>
        <dbReference type="Proteomes" id="UP001152519"/>
    </source>
</evidence>
<organism evidence="1 2">
    <name type="scientific">Actinacidiphila cocklensis</name>
    <dbReference type="NCBI Taxonomy" id="887465"/>
    <lineage>
        <taxon>Bacteria</taxon>
        <taxon>Bacillati</taxon>
        <taxon>Actinomycetota</taxon>
        <taxon>Actinomycetes</taxon>
        <taxon>Kitasatosporales</taxon>
        <taxon>Streptomycetaceae</taxon>
        <taxon>Actinacidiphila</taxon>
    </lineage>
</organism>
<accession>A0A9W4GSY8</accession>
<dbReference type="Gene3D" id="3.60.21.10">
    <property type="match status" value="1"/>
</dbReference>
<protein>
    <recommendedName>
        <fullName evidence="3">Calcineurin-like phosphoesterase domain-containing protein</fullName>
    </recommendedName>
</protein>
<dbReference type="InterPro" id="IPR029052">
    <property type="entry name" value="Metallo-depent_PP-like"/>
</dbReference>
<dbReference type="PANTHER" id="PTHR43143">
    <property type="entry name" value="METALLOPHOSPHOESTERASE, CALCINEURIN SUPERFAMILY"/>
    <property type="match status" value="1"/>
</dbReference>
<dbReference type="AlphaFoldDB" id="A0A9W4GSY8"/>
<proteinExistence type="predicted"/>
<dbReference type="PANTHER" id="PTHR43143:SF1">
    <property type="entry name" value="SERINE_THREONINE-PROTEIN PHOSPHATASE CPPED1"/>
    <property type="match status" value="1"/>
</dbReference>
<dbReference type="Proteomes" id="UP001152519">
    <property type="component" value="Unassembled WGS sequence"/>
</dbReference>
<evidence type="ECO:0008006" key="3">
    <source>
        <dbReference type="Google" id="ProtNLM"/>
    </source>
</evidence>
<dbReference type="InterPro" id="IPR051918">
    <property type="entry name" value="STPP_CPPED1"/>
</dbReference>
<evidence type="ECO:0000313" key="1">
    <source>
        <dbReference type="EMBL" id="CAG6395947.1"/>
    </source>
</evidence>